<feature type="non-terminal residue" evidence="1">
    <location>
        <position position="1"/>
    </location>
</feature>
<dbReference type="EMBL" id="BARS01043325">
    <property type="protein sequence ID" value="GAG38454.1"/>
    <property type="molecule type" value="Genomic_DNA"/>
</dbReference>
<proteinExistence type="predicted"/>
<name>X0X5J8_9ZZZZ</name>
<organism evidence="1">
    <name type="scientific">marine sediment metagenome</name>
    <dbReference type="NCBI Taxonomy" id="412755"/>
    <lineage>
        <taxon>unclassified sequences</taxon>
        <taxon>metagenomes</taxon>
        <taxon>ecological metagenomes</taxon>
    </lineage>
</organism>
<dbReference type="SUPFAM" id="SSF89550">
    <property type="entry name" value="PHP domain-like"/>
    <property type="match status" value="1"/>
</dbReference>
<gene>
    <name evidence="1" type="ORF">S01H1_65611</name>
</gene>
<reference evidence="1" key="1">
    <citation type="journal article" date="2014" name="Front. Microbiol.">
        <title>High frequency of phylogenetically diverse reductive dehalogenase-homologous genes in deep subseafloor sedimentary metagenomes.</title>
        <authorList>
            <person name="Kawai M."/>
            <person name="Futagami T."/>
            <person name="Toyoda A."/>
            <person name="Takaki Y."/>
            <person name="Nishi S."/>
            <person name="Hori S."/>
            <person name="Arai W."/>
            <person name="Tsubouchi T."/>
            <person name="Morono Y."/>
            <person name="Uchiyama I."/>
            <person name="Ito T."/>
            <person name="Fujiyama A."/>
            <person name="Inagaki F."/>
            <person name="Takami H."/>
        </authorList>
    </citation>
    <scope>NUCLEOTIDE SEQUENCE</scope>
    <source>
        <strain evidence="1">Expedition CK06-06</strain>
    </source>
</reference>
<dbReference type="AlphaFoldDB" id="X0X5J8"/>
<dbReference type="Gene3D" id="3.20.20.140">
    <property type="entry name" value="Metal-dependent hydrolases"/>
    <property type="match status" value="1"/>
</dbReference>
<sequence length="250" mass="28956">LVLTGVEVSSEIGHILIYGPFPDFRDFDIKQSLDIFKEIKSPKHFAVFCHPFLPKNPILDWNYHGFDALEIFNGDSQWRDDSFFDMLYVLIGSFIYKNPLNFIVDYPEKNVKKWSELLNERKIFQIGSVDAHANIKISKERSIKFPRYEQILDFTKTHIITKEKLSGHAEKDKYIIFGCLKEGRCYTELGNFTDPEGFVFKGEANNRTVYSGDIIAGEVTFSVILPDTSDIVIRLYNKDKLICTSNHHKI</sequence>
<protein>
    <submittedName>
        <fullName evidence="1">Uncharacterized protein</fullName>
    </submittedName>
</protein>
<dbReference type="InterPro" id="IPR016195">
    <property type="entry name" value="Pol/histidinol_Pase-like"/>
</dbReference>
<accession>X0X5J8</accession>
<comment type="caution">
    <text evidence="1">The sequence shown here is derived from an EMBL/GenBank/DDBJ whole genome shotgun (WGS) entry which is preliminary data.</text>
</comment>
<evidence type="ECO:0000313" key="1">
    <source>
        <dbReference type="EMBL" id="GAG38454.1"/>
    </source>
</evidence>
<feature type="non-terminal residue" evidence="1">
    <location>
        <position position="250"/>
    </location>
</feature>